<reference evidence="2 3" key="1">
    <citation type="journal article" date="2021" name="BMC Biol.">
        <title>Horizontally acquired antibacterial genes associated with adaptive radiation of ladybird beetles.</title>
        <authorList>
            <person name="Li H.S."/>
            <person name="Tang X.F."/>
            <person name="Huang Y.H."/>
            <person name="Xu Z.Y."/>
            <person name="Chen M.L."/>
            <person name="Du X.Y."/>
            <person name="Qiu B.Y."/>
            <person name="Chen P.T."/>
            <person name="Zhang W."/>
            <person name="Slipinski A."/>
            <person name="Escalona H.E."/>
            <person name="Waterhouse R.M."/>
            <person name="Zwick A."/>
            <person name="Pang H."/>
        </authorList>
    </citation>
    <scope>NUCLEOTIDE SEQUENCE [LARGE SCALE GENOMIC DNA]</scope>
    <source>
        <strain evidence="2">SYSU2018</strain>
    </source>
</reference>
<proteinExistence type="predicted"/>
<sequence length="270" mass="29425">MDRNIVANSTTNSDYSINNNNSIHNNNNNNVKNERLSPGTPDTSSRSRSVTPSSASHPGTPPANETPLLPSGRNYSDFMRSLAAKYNNSNPNDYFNAARNGFAPPLDPRFKPSTFPVMPNISTPSSNKENDLNNRKPDFSSIISPFVNTPLFPPLIDMSSTQTLLAMVRTAKEVELQGLLKNVKRPESSSPLDLSAAAPPSKKSRLKPPGSNSPSGGLILPKRAQSESPNLSEDIKNWTVDDVCNFVSSIDICAEYAQLLILFSQHQPTL</sequence>
<protein>
    <submittedName>
        <fullName evidence="2">Uncharacterized protein</fullName>
    </submittedName>
</protein>
<feature type="region of interest" description="Disordered" evidence="1">
    <location>
        <begin position="185"/>
        <end position="230"/>
    </location>
</feature>
<dbReference type="Proteomes" id="UP001516400">
    <property type="component" value="Unassembled WGS sequence"/>
</dbReference>
<evidence type="ECO:0000256" key="1">
    <source>
        <dbReference type="SAM" id="MobiDB-lite"/>
    </source>
</evidence>
<dbReference type="Gene3D" id="1.10.150.50">
    <property type="entry name" value="Transcription Factor, Ets-1"/>
    <property type="match status" value="1"/>
</dbReference>
<dbReference type="AlphaFoldDB" id="A0ABD2N422"/>
<comment type="caution">
    <text evidence="2">The sequence shown here is derived from an EMBL/GenBank/DDBJ whole genome shotgun (WGS) entry which is preliminary data.</text>
</comment>
<evidence type="ECO:0000313" key="3">
    <source>
        <dbReference type="Proteomes" id="UP001516400"/>
    </source>
</evidence>
<feature type="compositionally biased region" description="Low complexity" evidence="1">
    <location>
        <begin position="43"/>
        <end position="56"/>
    </location>
</feature>
<keyword evidence="3" id="KW-1185">Reference proteome</keyword>
<gene>
    <name evidence="2" type="ORF">HHI36_014874</name>
</gene>
<feature type="compositionally biased region" description="Low complexity" evidence="1">
    <location>
        <begin position="188"/>
        <end position="201"/>
    </location>
</feature>
<evidence type="ECO:0000313" key="2">
    <source>
        <dbReference type="EMBL" id="KAL3273430.1"/>
    </source>
</evidence>
<organism evidence="2 3">
    <name type="scientific">Cryptolaemus montrouzieri</name>
    <dbReference type="NCBI Taxonomy" id="559131"/>
    <lineage>
        <taxon>Eukaryota</taxon>
        <taxon>Metazoa</taxon>
        <taxon>Ecdysozoa</taxon>
        <taxon>Arthropoda</taxon>
        <taxon>Hexapoda</taxon>
        <taxon>Insecta</taxon>
        <taxon>Pterygota</taxon>
        <taxon>Neoptera</taxon>
        <taxon>Endopterygota</taxon>
        <taxon>Coleoptera</taxon>
        <taxon>Polyphaga</taxon>
        <taxon>Cucujiformia</taxon>
        <taxon>Coccinelloidea</taxon>
        <taxon>Coccinellidae</taxon>
        <taxon>Scymninae</taxon>
        <taxon>Scymnini</taxon>
        <taxon>Cryptolaemus</taxon>
    </lineage>
</organism>
<dbReference type="InterPro" id="IPR013761">
    <property type="entry name" value="SAM/pointed_sf"/>
</dbReference>
<accession>A0ABD2N422</accession>
<feature type="region of interest" description="Disordered" evidence="1">
    <location>
        <begin position="1"/>
        <end position="73"/>
    </location>
</feature>
<dbReference type="EMBL" id="JABFTP020000062">
    <property type="protein sequence ID" value="KAL3273430.1"/>
    <property type="molecule type" value="Genomic_DNA"/>
</dbReference>
<name>A0ABD2N422_9CUCU</name>
<feature type="compositionally biased region" description="Low complexity" evidence="1">
    <location>
        <begin position="8"/>
        <end position="30"/>
    </location>
</feature>